<organism evidence="7 8">
    <name type="scientific">Genlisea aurea</name>
    <dbReference type="NCBI Taxonomy" id="192259"/>
    <lineage>
        <taxon>Eukaryota</taxon>
        <taxon>Viridiplantae</taxon>
        <taxon>Streptophyta</taxon>
        <taxon>Embryophyta</taxon>
        <taxon>Tracheophyta</taxon>
        <taxon>Spermatophyta</taxon>
        <taxon>Magnoliopsida</taxon>
        <taxon>eudicotyledons</taxon>
        <taxon>Gunneridae</taxon>
        <taxon>Pentapetalae</taxon>
        <taxon>asterids</taxon>
        <taxon>lamiids</taxon>
        <taxon>Lamiales</taxon>
        <taxon>Lentibulariaceae</taxon>
        <taxon>Genlisea</taxon>
    </lineage>
</organism>
<dbReference type="EMBL" id="AUSU01003526">
    <property type="protein sequence ID" value="EPS66706.1"/>
    <property type="molecule type" value="Genomic_DNA"/>
</dbReference>
<evidence type="ECO:0000256" key="5">
    <source>
        <dbReference type="PROSITE-ProRule" id="PRU01384"/>
    </source>
</evidence>
<dbReference type="GO" id="GO:0005524">
    <property type="term" value="F:ATP binding"/>
    <property type="evidence" value="ECO:0007669"/>
    <property type="project" value="InterPro"/>
</dbReference>
<dbReference type="GO" id="GO:0003918">
    <property type="term" value="F:DNA topoisomerase type II (double strand cut, ATP-hydrolyzing) activity"/>
    <property type="evidence" value="ECO:0007669"/>
    <property type="project" value="InterPro"/>
</dbReference>
<keyword evidence="4" id="KW-0413">Isomerase</keyword>
<evidence type="ECO:0000313" key="7">
    <source>
        <dbReference type="EMBL" id="EPS66706.1"/>
    </source>
</evidence>
<comment type="similarity">
    <text evidence="1">Belongs to the type II topoisomerase GyrA/ParC subunit family.</text>
</comment>
<protein>
    <recommendedName>
        <fullName evidence="6">Topo IIA-type catalytic domain-containing protein</fullName>
    </recommendedName>
</protein>
<proteinExistence type="inferred from homology"/>
<reference evidence="7 8" key="1">
    <citation type="journal article" date="2013" name="BMC Genomics">
        <title>The miniature genome of a carnivorous plant Genlisea aurea contains a low number of genes and short non-coding sequences.</title>
        <authorList>
            <person name="Leushkin E.V."/>
            <person name="Sutormin R.A."/>
            <person name="Nabieva E.R."/>
            <person name="Penin A.A."/>
            <person name="Kondrashov A.S."/>
            <person name="Logacheva M.D."/>
        </authorList>
    </citation>
    <scope>NUCLEOTIDE SEQUENCE [LARGE SCALE GENOMIC DNA]</scope>
</reference>
<sequence>MSFATSFRFLRCHSLSLTVVAHRRCLQGTRTAELRFLTQVEALQQRRLFSLSASSKKIEEGNGAVASVRGENGGDGDDGTHDAIIDFELPKEATDGYMQYAMSVLLGRALPDFRDGLKPVHRRIL</sequence>
<keyword evidence="3 5" id="KW-0238">DNA-binding</keyword>
<dbReference type="GO" id="GO:0006265">
    <property type="term" value="P:DNA topological change"/>
    <property type="evidence" value="ECO:0007669"/>
    <property type="project" value="InterPro"/>
</dbReference>
<comment type="caution">
    <text evidence="7">The sequence shown here is derived from an EMBL/GenBank/DDBJ whole genome shotgun (WGS) entry which is preliminary data.</text>
</comment>
<feature type="domain" description="Topo IIA-type catalytic" evidence="6">
    <location>
        <begin position="110"/>
        <end position="125"/>
    </location>
</feature>
<dbReference type="InterPro" id="IPR013758">
    <property type="entry name" value="Topo_IIA_A/C_ab"/>
</dbReference>
<gene>
    <name evidence="7" type="ORF">M569_08074</name>
</gene>
<dbReference type="SUPFAM" id="SSF56719">
    <property type="entry name" value="Type II DNA topoisomerase"/>
    <property type="match status" value="1"/>
</dbReference>
<dbReference type="InterPro" id="IPR002205">
    <property type="entry name" value="Topo_IIA_dom_A"/>
</dbReference>
<dbReference type="PANTHER" id="PTHR43493:SF5">
    <property type="entry name" value="DNA GYRASE SUBUNIT A, CHLOROPLASTIC_MITOCHONDRIAL"/>
    <property type="match status" value="1"/>
</dbReference>
<dbReference type="GO" id="GO:0003677">
    <property type="term" value="F:DNA binding"/>
    <property type="evidence" value="ECO:0007669"/>
    <property type="project" value="UniProtKB-UniRule"/>
</dbReference>
<dbReference type="GO" id="GO:0005737">
    <property type="term" value="C:cytoplasm"/>
    <property type="evidence" value="ECO:0007669"/>
    <property type="project" value="TreeGrafter"/>
</dbReference>
<evidence type="ECO:0000313" key="8">
    <source>
        <dbReference type="Proteomes" id="UP000015453"/>
    </source>
</evidence>
<evidence type="ECO:0000256" key="3">
    <source>
        <dbReference type="ARBA" id="ARBA00023125"/>
    </source>
</evidence>
<dbReference type="AlphaFoldDB" id="S8CPC7"/>
<evidence type="ECO:0000256" key="2">
    <source>
        <dbReference type="ARBA" id="ARBA00023029"/>
    </source>
</evidence>
<dbReference type="InterPro" id="IPR050220">
    <property type="entry name" value="Type_II_DNA_Topoisomerases"/>
</dbReference>
<dbReference type="Proteomes" id="UP000015453">
    <property type="component" value="Unassembled WGS sequence"/>
</dbReference>
<evidence type="ECO:0000256" key="4">
    <source>
        <dbReference type="ARBA" id="ARBA00023235"/>
    </source>
</evidence>
<dbReference type="InterPro" id="IPR013760">
    <property type="entry name" value="Topo_IIA-like_dom_sf"/>
</dbReference>
<name>S8CPC7_9LAMI</name>
<evidence type="ECO:0000259" key="6">
    <source>
        <dbReference type="PROSITE" id="PS52040"/>
    </source>
</evidence>
<dbReference type="GO" id="GO:0009330">
    <property type="term" value="C:DNA topoisomerase type II (double strand cut, ATP-hydrolyzing) complex"/>
    <property type="evidence" value="ECO:0007669"/>
    <property type="project" value="TreeGrafter"/>
</dbReference>
<comment type="caution">
    <text evidence="5">Lacks conserved residue(s) required for the propagation of feature annotation.</text>
</comment>
<evidence type="ECO:0000256" key="1">
    <source>
        <dbReference type="ARBA" id="ARBA00008263"/>
    </source>
</evidence>
<keyword evidence="2" id="KW-0799">Topoisomerase</keyword>
<dbReference type="PROSITE" id="PS52040">
    <property type="entry name" value="TOPO_IIA"/>
    <property type="match status" value="1"/>
</dbReference>
<dbReference type="Gene3D" id="3.90.199.10">
    <property type="entry name" value="Topoisomerase II, domain 5"/>
    <property type="match status" value="1"/>
</dbReference>
<dbReference type="OrthoDB" id="1739616at2759"/>
<dbReference type="PANTHER" id="PTHR43493">
    <property type="entry name" value="DNA GYRASE/TOPOISOMERASE SUBUNIT A"/>
    <property type="match status" value="1"/>
</dbReference>
<keyword evidence="8" id="KW-1185">Reference proteome</keyword>
<accession>S8CPC7</accession>